<keyword evidence="2" id="KW-1185">Reference proteome</keyword>
<accession>A0ABS1RIS8</accession>
<dbReference type="Proteomes" id="UP000635853">
    <property type="component" value="Unassembled WGS sequence"/>
</dbReference>
<dbReference type="EMBL" id="JAESIL010000074">
    <property type="protein sequence ID" value="MBL3579558.1"/>
    <property type="molecule type" value="Genomic_DNA"/>
</dbReference>
<dbReference type="RefSeq" id="WP_178390652.1">
    <property type="nucleotide sequence ID" value="NZ_JAESIL010000074.1"/>
</dbReference>
<gene>
    <name evidence="1" type="ORF">JMJ92_15540</name>
</gene>
<sequence length="56" mass="5803">MEDLFWLTNARMARLSPFFHKSGSAFVNGKPAGRIGNAISCGGAADAGSPNVSFGD</sequence>
<protein>
    <submittedName>
        <fullName evidence="1">Uncharacterized protein</fullName>
    </submittedName>
</protein>
<organism evidence="1 2">
    <name type="scientific">Rhodovulum visakhapatnamense</name>
    <dbReference type="NCBI Taxonomy" id="364297"/>
    <lineage>
        <taxon>Bacteria</taxon>
        <taxon>Pseudomonadati</taxon>
        <taxon>Pseudomonadota</taxon>
        <taxon>Alphaproteobacteria</taxon>
        <taxon>Rhodobacterales</taxon>
        <taxon>Paracoccaceae</taxon>
        <taxon>Rhodovulum</taxon>
    </lineage>
</organism>
<reference evidence="2" key="1">
    <citation type="submission" date="2021-01" db="EMBL/GenBank/DDBJ databases">
        <title>Draft genomes of Rhodovulum sulfidophilum.</title>
        <authorList>
            <person name="Guzman M.S."/>
        </authorList>
    </citation>
    <scope>NUCLEOTIDE SEQUENCE [LARGE SCALE GENOMIC DNA]</scope>
    <source>
        <strain evidence="2">AB19</strain>
    </source>
</reference>
<comment type="caution">
    <text evidence="1">The sequence shown here is derived from an EMBL/GenBank/DDBJ whole genome shotgun (WGS) entry which is preliminary data.</text>
</comment>
<proteinExistence type="predicted"/>
<evidence type="ECO:0000313" key="2">
    <source>
        <dbReference type="Proteomes" id="UP000635853"/>
    </source>
</evidence>
<dbReference type="Gene3D" id="2.60.200.60">
    <property type="match status" value="1"/>
</dbReference>
<name>A0ABS1RIS8_9RHOB</name>
<evidence type="ECO:0000313" key="1">
    <source>
        <dbReference type="EMBL" id="MBL3579558.1"/>
    </source>
</evidence>